<evidence type="ECO:0000256" key="20">
    <source>
        <dbReference type="SAM" id="MobiDB-lite"/>
    </source>
</evidence>
<evidence type="ECO:0000259" key="22">
    <source>
        <dbReference type="PROSITE" id="PS51294"/>
    </source>
</evidence>
<organism evidence="23">
    <name type="scientific">Callorhinchus milii</name>
    <name type="common">Ghost shark</name>
    <dbReference type="NCBI Taxonomy" id="7868"/>
    <lineage>
        <taxon>Eukaryota</taxon>
        <taxon>Metazoa</taxon>
        <taxon>Chordata</taxon>
        <taxon>Craniata</taxon>
        <taxon>Vertebrata</taxon>
        <taxon>Chondrichthyes</taxon>
        <taxon>Holocephali</taxon>
        <taxon>Chimaeriformes</taxon>
        <taxon>Callorhinchidae</taxon>
        <taxon>Callorhinchus</taxon>
    </lineage>
</organism>
<dbReference type="EMBL" id="JW871914">
    <property type="protein sequence ID" value="AFP04432.1"/>
    <property type="molecule type" value="mRNA"/>
</dbReference>
<evidence type="ECO:0000256" key="19">
    <source>
        <dbReference type="ARBA" id="ARBA00083089"/>
    </source>
</evidence>
<dbReference type="PROSITE" id="PS51294">
    <property type="entry name" value="HTH_MYB"/>
    <property type="match status" value="1"/>
</dbReference>
<evidence type="ECO:0000256" key="4">
    <source>
        <dbReference type="ARBA" id="ARBA00022490"/>
    </source>
</evidence>
<keyword evidence="11" id="KW-0779">Telomere</keyword>
<evidence type="ECO:0000313" key="23">
    <source>
        <dbReference type="EMBL" id="AFP04432.1"/>
    </source>
</evidence>
<dbReference type="InterPro" id="IPR030657">
    <property type="entry name" value="TERF2"/>
</dbReference>
<keyword evidence="4" id="KW-0963">Cytoplasm</keyword>
<evidence type="ECO:0000256" key="3">
    <source>
        <dbReference type="ARBA" id="ARBA00022454"/>
    </source>
</evidence>
<feature type="domain" description="HTH myb-type" evidence="22">
    <location>
        <begin position="343"/>
        <end position="400"/>
    </location>
</feature>
<dbReference type="FunFam" id="1.25.40.210:FF:000001">
    <property type="entry name" value="Telomeric repeat-binding factor"/>
    <property type="match status" value="1"/>
</dbReference>
<dbReference type="InterPro" id="IPR017930">
    <property type="entry name" value="Myb_dom"/>
</dbReference>
<evidence type="ECO:0000256" key="1">
    <source>
        <dbReference type="ARBA" id="ARBA00004186"/>
    </source>
</evidence>
<evidence type="ECO:0000256" key="10">
    <source>
        <dbReference type="ARBA" id="ARBA00022843"/>
    </source>
</evidence>
<keyword evidence="10" id="KW-0832">Ubl conjugation</keyword>
<dbReference type="GO" id="GO:0051301">
    <property type="term" value="P:cell division"/>
    <property type="evidence" value="ECO:0007669"/>
    <property type="project" value="UniProtKB-KW"/>
</dbReference>
<feature type="non-terminal residue" evidence="23">
    <location>
        <position position="1"/>
    </location>
</feature>
<feature type="domain" description="Myb-like" evidence="21">
    <location>
        <begin position="343"/>
        <end position="396"/>
    </location>
</feature>
<dbReference type="InterPro" id="IPR009057">
    <property type="entry name" value="Homeodomain-like_sf"/>
</dbReference>
<dbReference type="GO" id="GO:0042162">
    <property type="term" value="F:telomeric DNA binding"/>
    <property type="evidence" value="ECO:0007669"/>
    <property type="project" value="InterPro"/>
</dbReference>
<keyword evidence="15" id="KW-0539">Nucleus</keyword>
<evidence type="ECO:0000256" key="12">
    <source>
        <dbReference type="ARBA" id="ARBA00022990"/>
    </source>
</evidence>
<protein>
    <recommendedName>
        <fullName evidence="18">Telomeric repeat-binding factor 1</fullName>
    </recommendedName>
    <alternativeName>
        <fullName evidence="19">TTAGGG repeat-binding factor 1</fullName>
    </alternativeName>
</protein>
<evidence type="ECO:0000256" key="6">
    <source>
        <dbReference type="ARBA" id="ARBA00022553"/>
    </source>
</evidence>
<evidence type="ECO:0000256" key="9">
    <source>
        <dbReference type="ARBA" id="ARBA00022776"/>
    </source>
</evidence>
<comment type="subcellular location">
    <subcellularLocation>
        <location evidence="2">Chromosome</location>
        <location evidence="2">Telomere</location>
    </subcellularLocation>
    <subcellularLocation>
        <location evidence="1">Cytoplasm</location>
        <location evidence="1">Cytoskeleton</location>
        <location evidence="1">Spindle</location>
    </subcellularLocation>
</comment>
<evidence type="ECO:0000256" key="16">
    <source>
        <dbReference type="ARBA" id="ARBA00023306"/>
    </source>
</evidence>
<dbReference type="SMART" id="SM00717">
    <property type="entry name" value="SANT"/>
    <property type="match status" value="1"/>
</dbReference>
<name>V9KZP9_CALMI</name>
<dbReference type="SUPFAM" id="SSF63600">
    <property type="entry name" value="Telomeric repeat binding factor (TRF) dimerisation domain"/>
    <property type="match status" value="1"/>
</dbReference>
<keyword evidence="7" id="KW-0132">Cell division</keyword>
<dbReference type="Pfam" id="PF00249">
    <property type="entry name" value="Myb_DNA-binding"/>
    <property type="match status" value="1"/>
</dbReference>
<keyword evidence="5" id="KW-1017">Isopeptide bond</keyword>
<keyword evidence="8" id="KW-0013">ADP-ribosylation</keyword>
<evidence type="ECO:0000256" key="15">
    <source>
        <dbReference type="ARBA" id="ARBA00023242"/>
    </source>
</evidence>
<sequence>HGALPIGAGGLEKRRHSSGWGRMLVKMESSRFQQTVTVANGWILDFMCCCLLRYFSEDMEEEFTAMRNAMNGFVQWPLTGGSGQIMKVHICQLLSRIVEAKNIDVQFDKDERITPLESALSVLVEMGDAQDVKKNHLYQKLKQLLQIQAVAVCMEKGDWRKASEVLERQFDGQGLSESEQSLKRKLSTIIIKKDPYHKFFQNFNHQHLIESAKDFADKFLSDKKSNFLVQAANKVVESKEQRNAFKKSSGDEEDPGKQRWQENHYEDLPQEETVDGEMNNTALKSQRPKKRLYSLVKPMTSTLVKPERIKDSRVKTPARNKRSSERLIKIEKQDESIISDYPKKKTRRRHWLSKEDQQLKKGVRRFGCGNWTTILQYYDFDNRTNIMLKDRWRTMKKLGIADSSDEN</sequence>
<dbReference type="GO" id="GO:0000783">
    <property type="term" value="C:nuclear telomere cap complex"/>
    <property type="evidence" value="ECO:0007669"/>
    <property type="project" value="UniProtKB-ARBA"/>
</dbReference>
<keyword evidence="12" id="KW-0007">Acetylation</keyword>
<keyword evidence="3" id="KW-0158">Chromosome</keyword>
<comment type="function">
    <text evidence="17">Binds the telomeric double-stranded 5'-TTAGGG-3' repeat and negatively regulates telomere length. Involved in the regulation of the mitotic spindle. Component of the shelterin complex (telosome) that is involved in the regulation of telomere length and protection. Shelterin associates with arrays of double-stranded 5'-TTAGGG-3' repeats added by telomerase and protects chromosome ends; without its protective activity, telomeres are no longer hidden from the DNA damage surveillance and chromosome ends are inappropriately processed by DNA repair pathways.</text>
</comment>
<dbReference type="PIRSF" id="PIRSF038016">
    <property type="entry name" value="Telomere_bd-1_Pin2"/>
    <property type="match status" value="1"/>
</dbReference>
<evidence type="ECO:0000256" key="14">
    <source>
        <dbReference type="ARBA" id="ARBA00023212"/>
    </source>
</evidence>
<keyword evidence="16" id="KW-0131">Cell cycle</keyword>
<evidence type="ECO:0000256" key="18">
    <source>
        <dbReference type="ARBA" id="ARBA00071706"/>
    </source>
</evidence>
<dbReference type="PANTHER" id="PTHR46833:SF1">
    <property type="entry name" value="TELOMERIC REPEAT-BINDING FACTOR 2"/>
    <property type="match status" value="1"/>
</dbReference>
<proteinExistence type="evidence at transcript level"/>
<evidence type="ECO:0000256" key="2">
    <source>
        <dbReference type="ARBA" id="ARBA00004574"/>
    </source>
</evidence>
<dbReference type="GO" id="GO:0031848">
    <property type="term" value="P:protection from non-homologous end joining at telomere"/>
    <property type="evidence" value="ECO:0007669"/>
    <property type="project" value="InterPro"/>
</dbReference>
<evidence type="ECO:0000256" key="13">
    <source>
        <dbReference type="ARBA" id="ARBA00023125"/>
    </source>
</evidence>
<accession>V9KZP9</accession>
<dbReference type="PANTHER" id="PTHR46833">
    <property type="entry name" value="TELOMERIC REPEAT-BINDING FACTOR 2 TERF2"/>
    <property type="match status" value="1"/>
</dbReference>
<dbReference type="PROSITE" id="PS50090">
    <property type="entry name" value="MYB_LIKE"/>
    <property type="match status" value="1"/>
</dbReference>
<reference evidence="23" key="1">
    <citation type="journal article" date="2014" name="Nature">
        <title>Elephant shark genome provides unique insights into gnathostome evolution.</title>
        <authorList>
            <consortium name="International Elephant Shark Genome Sequencing Consortium"/>
            <person name="Venkatesh B."/>
            <person name="Lee A.P."/>
            <person name="Ravi V."/>
            <person name="Maurya A.K."/>
            <person name="Lian M.M."/>
            <person name="Swann J.B."/>
            <person name="Ohta Y."/>
            <person name="Flajnik M.F."/>
            <person name="Sutoh Y."/>
            <person name="Kasahara M."/>
            <person name="Hoon S."/>
            <person name="Gangu V."/>
            <person name="Roy S.W."/>
            <person name="Irimia M."/>
            <person name="Korzh V."/>
            <person name="Kondrychyn I."/>
            <person name="Lim Z.W."/>
            <person name="Tay B.H."/>
            <person name="Tohari S."/>
            <person name="Kong K.W."/>
            <person name="Ho S."/>
            <person name="Lorente-Galdos B."/>
            <person name="Quilez J."/>
            <person name="Marques-Bonet T."/>
            <person name="Raney B.J."/>
            <person name="Ingham P.W."/>
            <person name="Tay A."/>
            <person name="Hillier L.W."/>
            <person name="Minx P."/>
            <person name="Boehm T."/>
            <person name="Wilson R.K."/>
            <person name="Brenner S."/>
            <person name="Warren W.C."/>
        </authorList>
    </citation>
    <scope>NUCLEOTIDE SEQUENCE</scope>
    <source>
        <tissue evidence="23">Testis</tissue>
    </source>
</reference>
<evidence type="ECO:0000256" key="17">
    <source>
        <dbReference type="ARBA" id="ARBA00055936"/>
    </source>
</evidence>
<dbReference type="FunFam" id="1.10.10.60:FF:000129">
    <property type="entry name" value="Telomeric repeat-binding factor 2"/>
    <property type="match status" value="1"/>
</dbReference>
<evidence type="ECO:0000259" key="21">
    <source>
        <dbReference type="PROSITE" id="PS50090"/>
    </source>
</evidence>
<dbReference type="AlphaFoldDB" id="V9KZP9"/>
<dbReference type="GO" id="GO:0005819">
    <property type="term" value="C:spindle"/>
    <property type="evidence" value="ECO:0007669"/>
    <property type="project" value="UniProtKB-SubCell"/>
</dbReference>
<dbReference type="GO" id="GO:0042803">
    <property type="term" value="F:protein homodimerization activity"/>
    <property type="evidence" value="ECO:0007669"/>
    <property type="project" value="InterPro"/>
</dbReference>
<dbReference type="CDD" id="cd11660">
    <property type="entry name" value="SANT_TRF"/>
    <property type="match status" value="1"/>
</dbReference>
<evidence type="ECO:0000256" key="5">
    <source>
        <dbReference type="ARBA" id="ARBA00022499"/>
    </source>
</evidence>
<feature type="region of interest" description="Disordered" evidence="20">
    <location>
        <begin position="239"/>
        <end position="291"/>
    </location>
</feature>
<dbReference type="Gene3D" id="1.10.10.60">
    <property type="entry name" value="Homeodomain-like"/>
    <property type="match status" value="1"/>
</dbReference>
<dbReference type="SUPFAM" id="SSF46689">
    <property type="entry name" value="Homeodomain-like"/>
    <property type="match status" value="1"/>
</dbReference>
<feature type="compositionally biased region" description="Basic and acidic residues" evidence="20">
    <location>
        <begin position="255"/>
        <end position="267"/>
    </location>
</feature>
<evidence type="ECO:0000256" key="11">
    <source>
        <dbReference type="ARBA" id="ARBA00022895"/>
    </source>
</evidence>
<keyword evidence="14" id="KW-0206">Cytoskeleton</keyword>
<evidence type="ECO:0000256" key="7">
    <source>
        <dbReference type="ARBA" id="ARBA00022618"/>
    </source>
</evidence>
<dbReference type="Gene3D" id="1.25.40.210">
    <property type="entry name" value="Telomere repeat-binding factor, dimerisation domain"/>
    <property type="match status" value="1"/>
</dbReference>
<keyword evidence="6" id="KW-0597">Phosphoprotein</keyword>
<keyword evidence="9" id="KW-0498">Mitosis</keyword>
<evidence type="ECO:0000256" key="8">
    <source>
        <dbReference type="ARBA" id="ARBA00022765"/>
    </source>
</evidence>
<dbReference type="Pfam" id="PF08558">
    <property type="entry name" value="TRF"/>
    <property type="match status" value="1"/>
</dbReference>
<keyword evidence="13" id="KW-0238">DNA-binding</keyword>
<dbReference type="InterPro" id="IPR017357">
    <property type="entry name" value="TERF1/2"/>
</dbReference>
<dbReference type="GO" id="GO:0005654">
    <property type="term" value="C:nucleoplasm"/>
    <property type="evidence" value="ECO:0007669"/>
    <property type="project" value="UniProtKB-ARBA"/>
</dbReference>
<dbReference type="InterPro" id="IPR036507">
    <property type="entry name" value="Telomere_rpt-bd_fac_dimer_sf"/>
</dbReference>
<dbReference type="InterPro" id="IPR001005">
    <property type="entry name" value="SANT/Myb"/>
</dbReference>
<dbReference type="InterPro" id="IPR013867">
    <property type="entry name" value="Telomere_rpt-bd_fac_dimer_dom"/>
</dbReference>